<dbReference type="Proteomes" id="UP000027195">
    <property type="component" value="Unassembled WGS sequence"/>
</dbReference>
<dbReference type="InParanoid" id="A0A067MN75"/>
<accession>A0A067MN75</accession>
<keyword evidence="2" id="KW-1185">Reference proteome</keyword>
<sequence length="151" mass="17020">ICAALFSRGDGQTFHWAFMIIKDDNIAHKMHVVQHMGAWSYQSGPHSFRVSQTLVVLVKIGRKILNHRSLQAGFNTIAYIDGLLAEKIPVNRGSGHFTCRTWFMAAIRGLDDEGHIFISSISGLENELRERAIAVERTRGRRVYAISTCSY</sequence>
<dbReference type="AlphaFoldDB" id="A0A067MN75"/>
<reference evidence="2" key="1">
    <citation type="journal article" date="2014" name="Proc. Natl. Acad. Sci. U.S.A.">
        <title>Extensive sampling of basidiomycete genomes demonstrates inadequacy of the white-rot/brown-rot paradigm for wood decay fungi.</title>
        <authorList>
            <person name="Riley R."/>
            <person name="Salamov A.A."/>
            <person name="Brown D.W."/>
            <person name="Nagy L.G."/>
            <person name="Floudas D."/>
            <person name="Held B.W."/>
            <person name="Levasseur A."/>
            <person name="Lombard V."/>
            <person name="Morin E."/>
            <person name="Otillar R."/>
            <person name="Lindquist E.A."/>
            <person name="Sun H."/>
            <person name="LaButti K.M."/>
            <person name="Schmutz J."/>
            <person name="Jabbour D."/>
            <person name="Luo H."/>
            <person name="Baker S.E."/>
            <person name="Pisabarro A.G."/>
            <person name="Walton J.D."/>
            <person name="Blanchette R.A."/>
            <person name="Henrissat B."/>
            <person name="Martin F."/>
            <person name="Cullen D."/>
            <person name="Hibbett D.S."/>
            <person name="Grigoriev I.V."/>
        </authorList>
    </citation>
    <scope>NUCLEOTIDE SEQUENCE [LARGE SCALE GENOMIC DNA]</scope>
    <source>
        <strain evidence="2">FD-172 SS1</strain>
    </source>
</reference>
<feature type="non-terminal residue" evidence="1">
    <location>
        <position position="1"/>
    </location>
</feature>
<dbReference type="HOGENOM" id="CLU_1735761_0_0_1"/>
<protein>
    <submittedName>
        <fullName evidence="1">Uncharacterized protein</fullName>
    </submittedName>
</protein>
<evidence type="ECO:0000313" key="1">
    <source>
        <dbReference type="EMBL" id="KDQ16175.1"/>
    </source>
</evidence>
<organism evidence="1 2">
    <name type="scientific">Botryobasidium botryosum (strain FD-172 SS1)</name>
    <dbReference type="NCBI Taxonomy" id="930990"/>
    <lineage>
        <taxon>Eukaryota</taxon>
        <taxon>Fungi</taxon>
        <taxon>Dikarya</taxon>
        <taxon>Basidiomycota</taxon>
        <taxon>Agaricomycotina</taxon>
        <taxon>Agaricomycetes</taxon>
        <taxon>Cantharellales</taxon>
        <taxon>Botryobasidiaceae</taxon>
        <taxon>Botryobasidium</taxon>
    </lineage>
</organism>
<name>A0A067MN75_BOTB1</name>
<dbReference type="InterPro" id="IPR054208">
    <property type="entry name" value="DUF6914"/>
</dbReference>
<dbReference type="OrthoDB" id="3016366at2759"/>
<proteinExistence type="predicted"/>
<dbReference type="EMBL" id="KL198029">
    <property type="protein sequence ID" value="KDQ16175.1"/>
    <property type="molecule type" value="Genomic_DNA"/>
</dbReference>
<dbReference type="Pfam" id="PF21858">
    <property type="entry name" value="DUF6914"/>
    <property type="match status" value="1"/>
</dbReference>
<evidence type="ECO:0000313" key="2">
    <source>
        <dbReference type="Proteomes" id="UP000027195"/>
    </source>
</evidence>
<gene>
    <name evidence="1" type="ORF">BOTBODRAFT_107483</name>
</gene>